<protein>
    <submittedName>
        <fullName evidence="2">Uncharacterized protein</fullName>
    </submittedName>
</protein>
<evidence type="ECO:0000256" key="1">
    <source>
        <dbReference type="SAM" id="Phobius"/>
    </source>
</evidence>
<reference evidence="2 3" key="1">
    <citation type="submission" date="2016-07" db="EMBL/GenBank/DDBJ databases">
        <title>High microdiversification within the ubiquitous acI lineage of Actinobacteria.</title>
        <authorList>
            <person name="Neuenschwander S.M."/>
            <person name="Salcher M."/>
            <person name="Ghai R."/>
            <person name="Pernthaler J."/>
        </authorList>
    </citation>
    <scope>NUCLEOTIDE SEQUENCE [LARGE SCALE GENOMIC DNA]</scope>
    <source>
        <strain evidence="2">MMS-VB-114</strain>
    </source>
</reference>
<feature type="transmembrane region" description="Helical" evidence="1">
    <location>
        <begin position="77"/>
        <end position="96"/>
    </location>
</feature>
<evidence type="ECO:0000313" key="2">
    <source>
        <dbReference type="EMBL" id="ASY27837.1"/>
    </source>
</evidence>
<feature type="transmembrane region" description="Helical" evidence="1">
    <location>
        <begin position="46"/>
        <end position="65"/>
    </location>
</feature>
<dbReference type="EMBL" id="CP016782">
    <property type="protein sequence ID" value="ASY27837.1"/>
    <property type="molecule type" value="Genomic_DNA"/>
</dbReference>
<name>A0A249LFR2_9ACTN</name>
<dbReference type="AlphaFoldDB" id="A0A249LFR2"/>
<gene>
    <name evidence="2" type="ORF">PHILAsVB114_04190</name>
</gene>
<dbReference type="KEGG" id="plim:PHILAsVB114_04190"/>
<accession>A0A249LFR2</accession>
<proteinExistence type="predicted"/>
<dbReference type="OrthoDB" id="5188366at2"/>
<dbReference type="RefSeq" id="WP_095698135.1">
    <property type="nucleotide sequence ID" value="NZ_CP016782.1"/>
</dbReference>
<feature type="transmembrane region" description="Helical" evidence="1">
    <location>
        <begin position="102"/>
        <end position="119"/>
    </location>
</feature>
<keyword evidence="1" id="KW-1133">Transmembrane helix</keyword>
<keyword evidence="3" id="KW-1185">Reference proteome</keyword>
<organism evidence="2 3">
    <name type="scientific">Candidatus Planktophila limnetica</name>
    <dbReference type="NCBI Taxonomy" id="573600"/>
    <lineage>
        <taxon>Bacteria</taxon>
        <taxon>Bacillati</taxon>
        <taxon>Actinomycetota</taxon>
        <taxon>Actinomycetes</taxon>
        <taxon>Candidatus Nanopelagicales</taxon>
        <taxon>Candidatus Nanopelagicaceae</taxon>
        <taxon>Candidatus Planktophila</taxon>
    </lineage>
</organism>
<keyword evidence="1" id="KW-0472">Membrane</keyword>
<evidence type="ECO:0000313" key="3">
    <source>
        <dbReference type="Proteomes" id="UP000217221"/>
    </source>
</evidence>
<sequence>MKRLFSAAVLLSFIWNLILVLGVVLNMDYALPRAAGGQFESFPTSIRILYVSQTFVLVYQIFIYLQLLQNRPVKPIWAPKLFAYLGLVSIFMNAISRSTQEQINVIPAAIIAVAFFIGSKQVRDK</sequence>
<dbReference type="Proteomes" id="UP000217221">
    <property type="component" value="Chromosome"/>
</dbReference>
<keyword evidence="1" id="KW-0812">Transmembrane</keyword>